<reference evidence="3 4" key="1">
    <citation type="submission" date="2017-06" db="EMBL/GenBank/DDBJ databases">
        <authorList>
            <person name="Kim H.J."/>
            <person name="Triplett B.A."/>
        </authorList>
    </citation>
    <scope>NUCLEOTIDE SEQUENCE [LARGE SCALE GENOMIC DNA]</scope>
    <source>
        <strain evidence="3 4">DSM 13116</strain>
    </source>
</reference>
<feature type="transmembrane region" description="Helical" evidence="1">
    <location>
        <begin position="72"/>
        <end position="104"/>
    </location>
</feature>
<evidence type="ECO:0000313" key="4">
    <source>
        <dbReference type="Proteomes" id="UP000198324"/>
    </source>
</evidence>
<keyword evidence="1" id="KW-0472">Membrane</keyword>
<sequence length="171" mass="18840">MHSSNMQMHGAYDMRENGLRKTLQLCYALFGLGYVCGGIPAIVAVIIDYIKKDDAIGYPLLQEHFRWQINTFWVQLGIGIVGAMTLLFVIGFPILIIGFCWGLYRAIKGWIYLSDGRSLYGYSQPGAPTQTPYAQPQQTVQANAGKRFCTSCGGQLEPDAAFCSNCGAKLP</sequence>
<protein>
    <submittedName>
        <fullName evidence="3">Uncharacterized membrane protein</fullName>
    </submittedName>
</protein>
<keyword evidence="1" id="KW-1133">Transmembrane helix</keyword>
<gene>
    <name evidence="3" type="ORF">SAMN04488503_3028</name>
</gene>
<accession>A0A239C9H1</accession>
<proteinExistence type="predicted"/>
<keyword evidence="4" id="KW-1185">Reference proteome</keyword>
<dbReference type="Pfam" id="PF13240">
    <property type="entry name" value="Zn_Ribbon_1"/>
    <property type="match status" value="1"/>
</dbReference>
<feature type="domain" description="Zinc-ribbon" evidence="2">
    <location>
        <begin position="148"/>
        <end position="170"/>
    </location>
</feature>
<keyword evidence="1" id="KW-0812">Transmembrane</keyword>
<name>A0A239C9H1_9BACT</name>
<dbReference type="EMBL" id="FZOC01000007">
    <property type="protein sequence ID" value="SNS16867.1"/>
    <property type="molecule type" value="Genomic_DNA"/>
</dbReference>
<dbReference type="AlphaFoldDB" id="A0A239C9H1"/>
<feature type="transmembrane region" description="Helical" evidence="1">
    <location>
        <begin position="25"/>
        <end position="50"/>
    </location>
</feature>
<dbReference type="Proteomes" id="UP000198324">
    <property type="component" value="Unassembled WGS sequence"/>
</dbReference>
<organism evidence="3 4">
    <name type="scientific">Humidesulfovibrio mexicanus</name>
    <dbReference type="NCBI Taxonomy" id="147047"/>
    <lineage>
        <taxon>Bacteria</taxon>
        <taxon>Pseudomonadati</taxon>
        <taxon>Thermodesulfobacteriota</taxon>
        <taxon>Desulfovibrionia</taxon>
        <taxon>Desulfovibrionales</taxon>
        <taxon>Desulfovibrionaceae</taxon>
        <taxon>Humidesulfovibrio</taxon>
    </lineage>
</organism>
<dbReference type="RefSeq" id="WP_089275217.1">
    <property type="nucleotide sequence ID" value="NZ_FZOC01000007.1"/>
</dbReference>
<evidence type="ECO:0000259" key="2">
    <source>
        <dbReference type="Pfam" id="PF13240"/>
    </source>
</evidence>
<dbReference type="InterPro" id="IPR026870">
    <property type="entry name" value="Zinc_ribbon_dom"/>
</dbReference>
<dbReference type="OrthoDB" id="5405464at2"/>
<evidence type="ECO:0000256" key="1">
    <source>
        <dbReference type="SAM" id="Phobius"/>
    </source>
</evidence>
<evidence type="ECO:0000313" key="3">
    <source>
        <dbReference type="EMBL" id="SNS16867.1"/>
    </source>
</evidence>